<dbReference type="RefSeq" id="WP_134387361.1">
    <property type="nucleotide sequence ID" value="NZ_BMWW01000002.1"/>
</dbReference>
<protein>
    <recommendedName>
        <fullName evidence="3">Outer membrane protein assembly factor BamE</fullName>
    </recommendedName>
</protein>
<dbReference type="EMBL" id="CP038026">
    <property type="protein sequence ID" value="QBQ38662.1"/>
    <property type="molecule type" value="Genomic_DNA"/>
</dbReference>
<evidence type="ECO:0008006" key="3">
    <source>
        <dbReference type="Google" id="ProtNLM"/>
    </source>
</evidence>
<dbReference type="Proteomes" id="UP000294359">
    <property type="component" value="Chromosome"/>
</dbReference>
<sequence length="151" mass="16358">MLIIDVYSAPFAKADMRRFPLLHAVVPALLVLAGCSSIERSDALQQHALQPGKSAKSDVVNTIGLPRSTEKSGDGSREYWYYTGKPISTSYFIPLPVSSTPYTPSSNLVSYADIGSKNVIGDERVALICVFGADGKLLQAYNLNESTNEKN</sequence>
<organism evidence="1 2">
    <name type="scientific">Pseudoduganella plicata</name>
    <dbReference type="NCBI Taxonomy" id="321984"/>
    <lineage>
        <taxon>Bacteria</taxon>
        <taxon>Pseudomonadati</taxon>
        <taxon>Pseudomonadota</taxon>
        <taxon>Betaproteobacteria</taxon>
        <taxon>Burkholderiales</taxon>
        <taxon>Oxalobacteraceae</taxon>
        <taxon>Telluria group</taxon>
        <taxon>Pseudoduganella</taxon>
    </lineage>
</organism>
<name>A0ABX5SGI7_9BURK</name>
<proteinExistence type="predicted"/>
<accession>A0ABX5SGI7</accession>
<keyword evidence="2" id="KW-1185">Reference proteome</keyword>
<gene>
    <name evidence="1" type="ORF">E1742_22675</name>
</gene>
<evidence type="ECO:0000313" key="2">
    <source>
        <dbReference type="Proteomes" id="UP000294359"/>
    </source>
</evidence>
<reference evidence="1 2" key="1">
    <citation type="submission" date="2019-03" db="EMBL/GenBank/DDBJ databases">
        <title>Draft Genome Sequences of Six Type Strains of the Genus Massilia.</title>
        <authorList>
            <person name="Miess H."/>
            <person name="Frediansyhah A."/>
            <person name="Gross H."/>
        </authorList>
    </citation>
    <scope>NUCLEOTIDE SEQUENCE [LARGE SCALE GENOMIC DNA]</scope>
    <source>
        <strain evidence="1 2">DSM 17505</strain>
    </source>
</reference>
<evidence type="ECO:0000313" key="1">
    <source>
        <dbReference type="EMBL" id="QBQ38662.1"/>
    </source>
</evidence>